<comment type="function">
    <text evidence="3">The glycine cleavage system catalyzes the degradation of glycine. The H protein shuttles the methylamine group of glycine from the P protein to the T protein.</text>
</comment>
<dbReference type="KEGG" id="rvi:RVIR1_03700"/>
<dbReference type="InterPro" id="IPR017453">
    <property type="entry name" value="GCV_H_sub"/>
</dbReference>
<dbReference type="HAMAP" id="MF_00272">
    <property type="entry name" value="GcvH"/>
    <property type="match status" value="1"/>
</dbReference>
<dbReference type="AlphaFoldDB" id="A0A2Z5UUZ9"/>
<dbReference type="Gene3D" id="2.40.50.100">
    <property type="match status" value="1"/>
</dbReference>
<dbReference type="InterPro" id="IPR033753">
    <property type="entry name" value="GCV_H/Fam206"/>
</dbReference>
<dbReference type="Pfam" id="PF01597">
    <property type="entry name" value="GCV_H"/>
    <property type="match status" value="1"/>
</dbReference>
<dbReference type="GO" id="GO:0005960">
    <property type="term" value="C:glycine cleavage complex"/>
    <property type="evidence" value="ECO:0007669"/>
    <property type="project" value="InterPro"/>
</dbReference>
<dbReference type="Proteomes" id="UP000282483">
    <property type="component" value="Chromosome"/>
</dbReference>
<accession>A0A2Z5UUZ9</accession>
<dbReference type="GO" id="GO:0019464">
    <property type="term" value="P:glycine decarboxylation via glycine cleavage system"/>
    <property type="evidence" value="ECO:0007669"/>
    <property type="project" value="UniProtKB-UniRule"/>
</dbReference>
<dbReference type="OrthoDB" id="9796712at2"/>
<dbReference type="NCBIfam" id="TIGR00527">
    <property type="entry name" value="gcvH"/>
    <property type="match status" value="1"/>
</dbReference>
<sequence length="131" mass="14611">MKTPEHLKYTATHEWIQLEDKSIIARVGISDHAQDLLGDIVFVELPALAKQTKEGEEICVLESVKAAADVYSPLSGEIIEVNPRLSDTPGLVNSDPYGEGWLFRIKFSDSSELEKLLSAKNYQEQISVETH</sequence>
<dbReference type="GO" id="GO:0009249">
    <property type="term" value="P:protein lipoylation"/>
    <property type="evidence" value="ECO:0007669"/>
    <property type="project" value="TreeGrafter"/>
</dbReference>
<dbReference type="PROSITE" id="PS50968">
    <property type="entry name" value="BIOTINYL_LIPOYL"/>
    <property type="match status" value="1"/>
</dbReference>
<proteinExistence type="inferred from homology"/>
<dbReference type="SUPFAM" id="SSF51230">
    <property type="entry name" value="Single hybrid motif"/>
    <property type="match status" value="1"/>
</dbReference>
<dbReference type="NCBIfam" id="NF002270">
    <property type="entry name" value="PRK01202.1"/>
    <property type="match status" value="1"/>
</dbReference>
<dbReference type="RefSeq" id="WP_126322397.1">
    <property type="nucleotide sequence ID" value="NZ_AP018005.1"/>
</dbReference>
<evidence type="ECO:0000259" key="5">
    <source>
        <dbReference type="PROSITE" id="PS50968"/>
    </source>
</evidence>
<feature type="modified residue" description="N6-lipoyllysine" evidence="3 4">
    <location>
        <position position="65"/>
    </location>
</feature>
<dbReference type="InterPro" id="IPR002930">
    <property type="entry name" value="GCV_H"/>
</dbReference>
<evidence type="ECO:0000256" key="4">
    <source>
        <dbReference type="PIRSR" id="PIRSR617453-50"/>
    </source>
</evidence>
<protein>
    <recommendedName>
        <fullName evidence="3">Glycine cleavage system H protein</fullName>
    </recommendedName>
</protein>
<dbReference type="CDD" id="cd06848">
    <property type="entry name" value="GCS_H"/>
    <property type="match status" value="1"/>
</dbReference>
<reference evidence="6 7" key="1">
    <citation type="submission" date="2017-03" db="EMBL/GenBank/DDBJ databases">
        <title>The genome sequence of Candidatus Rickettsiella viridis.</title>
        <authorList>
            <person name="Nikoh N."/>
            <person name="Tsuchida T."/>
            <person name="Yamaguchi K."/>
            <person name="Maeda T."/>
            <person name="Shigenobu S."/>
            <person name="Fukatsu T."/>
        </authorList>
    </citation>
    <scope>NUCLEOTIDE SEQUENCE [LARGE SCALE GENOMIC DNA]</scope>
    <source>
        <strain evidence="6 7">Ap-RA04</strain>
    </source>
</reference>
<evidence type="ECO:0000256" key="3">
    <source>
        <dbReference type="HAMAP-Rule" id="MF_00272"/>
    </source>
</evidence>
<gene>
    <name evidence="3 6" type="primary">gcvH</name>
    <name evidence="6" type="ORF">RVIR1_03700</name>
</gene>
<keyword evidence="2 3" id="KW-0450">Lipoyl</keyword>
<comment type="cofactor">
    <cofactor evidence="3">
        <name>(R)-lipoate</name>
        <dbReference type="ChEBI" id="CHEBI:83088"/>
    </cofactor>
    <text evidence="3">Binds 1 lipoyl cofactor covalently.</text>
</comment>
<comment type="similarity">
    <text evidence="1 3">Belongs to the GcvH family.</text>
</comment>
<dbReference type="GO" id="GO:0005829">
    <property type="term" value="C:cytosol"/>
    <property type="evidence" value="ECO:0007669"/>
    <property type="project" value="TreeGrafter"/>
</dbReference>
<name>A0A2Z5UUZ9_9COXI</name>
<evidence type="ECO:0000313" key="7">
    <source>
        <dbReference type="Proteomes" id="UP000282483"/>
    </source>
</evidence>
<dbReference type="PANTHER" id="PTHR11715">
    <property type="entry name" value="GLYCINE CLEAVAGE SYSTEM H PROTEIN"/>
    <property type="match status" value="1"/>
</dbReference>
<evidence type="ECO:0000256" key="1">
    <source>
        <dbReference type="ARBA" id="ARBA00009249"/>
    </source>
</evidence>
<dbReference type="InterPro" id="IPR000089">
    <property type="entry name" value="Biotin_lipoyl"/>
</dbReference>
<dbReference type="EMBL" id="AP018005">
    <property type="protein sequence ID" value="BBB14885.1"/>
    <property type="molecule type" value="Genomic_DNA"/>
</dbReference>
<feature type="domain" description="Lipoyl-binding" evidence="5">
    <location>
        <begin position="24"/>
        <end position="106"/>
    </location>
</feature>
<dbReference type="PANTHER" id="PTHR11715:SF3">
    <property type="entry name" value="GLYCINE CLEAVAGE SYSTEM H PROTEIN-RELATED"/>
    <property type="match status" value="1"/>
</dbReference>
<evidence type="ECO:0000313" key="6">
    <source>
        <dbReference type="EMBL" id="BBB14885.1"/>
    </source>
</evidence>
<keyword evidence="7" id="KW-1185">Reference proteome</keyword>
<comment type="subunit">
    <text evidence="3">The glycine cleavage system is composed of four proteins: P, T, L and H.</text>
</comment>
<dbReference type="InterPro" id="IPR011053">
    <property type="entry name" value="Single_hybrid_motif"/>
</dbReference>
<organism evidence="6 7">
    <name type="scientific">Candidatus Rickettsiella viridis</name>
    <dbReference type="NCBI Taxonomy" id="676208"/>
    <lineage>
        <taxon>Bacteria</taxon>
        <taxon>Pseudomonadati</taxon>
        <taxon>Pseudomonadota</taxon>
        <taxon>Gammaproteobacteria</taxon>
        <taxon>Legionellales</taxon>
        <taxon>Coxiellaceae</taxon>
        <taxon>Rickettsiella</taxon>
    </lineage>
</organism>
<evidence type="ECO:0000256" key="2">
    <source>
        <dbReference type="ARBA" id="ARBA00022823"/>
    </source>
</evidence>